<reference evidence="2 3" key="1">
    <citation type="submission" date="2019-02" db="EMBL/GenBank/DDBJ databases">
        <title>Kribbella capetownensis sp. nov. and Kribbella speibonae sp. nov., isolated from soil.</title>
        <authorList>
            <person name="Curtis S.M."/>
            <person name="Norton I."/>
            <person name="Everest G.J."/>
            <person name="Meyers P.R."/>
        </authorList>
    </citation>
    <scope>NUCLEOTIDE SEQUENCE [LARGE SCALE GENOMIC DNA]</scope>
    <source>
        <strain evidence="2 3">YM53</strain>
    </source>
</reference>
<sequence length="197" mass="21524">MISPSLGHSNNSGTVSRPTGVKTARRPPCHDDCVNDPAGMTLEQMLAVLDAVRSVGCRFWLEGGWGVDALAGHQTRPHRDVDIDIDAAFEDAVLTALQELGYAVETDWRPNRVELGAPGRGWVDVHPLVIDDEGNGRQAALGGGWHEFPRSFLTMGRLGDISIPCVSLEAQRLFHSGYELRDADLHDLAILDQVRTH</sequence>
<dbReference type="Pfam" id="PF10706">
    <property type="entry name" value="Aminoglyc_resit"/>
    <property type="match status" value="1"/>
</dbReference>
<dbReference type="InterPro" id="IPR019646">
    <property type="entry name" value="Aminoglyc_AdlTrfase"/>
</dbReference>
<organism evidence="2 3">
    <name type="scientific">Kribbella capetownensis</name>
    <dbReference type="NCBI Taxonomy" id="1572659"/>
    <lineage>
        <taxon>Bacteria</taxon>
        <taxon>Bacillati</taxon>
        <taxon>Actinomycetota</taxon>
        <taxon>Actinomycetes</taxon>
        <taxon>Propionibacteriales</taxon>
        <taxon>Kribbellaceae</taxon>
        <taxon>Kribbella</taxon>
    </lineage>
</organism>
<evidence type="ECO:0008006" key="4">
    <source>
        <dbReference type="Google" id="ProtNLM"/>
    </source>
</evidence>
<dbReference type="Gene3D" id="3.30.460.40">
    <property type="match status" value="1"/>
</dbReference>
<dbReference type="Proteomes" id="UP000293342">
    <property type="component" value="Unassembled WGS sequence"/>
</dbReference>
<evidence type="ECO:0000313" key="3">
    <source>
        <dbReference type="Proteomes" id="UP000293342"/>
    </source>
</evidence>
<protein>
    <recommendedName>
        <fullName evidence="4">Lincosamide nucleotidyltransferase A/C/D/E</fullName>
    </recommendedName>
</protein>
<name>A0A4R0JD22_9ACTN</name>
<dbReference type="EMBL" id="SJKD01000010">
    <property type="protein sequence ID" value="TCC44199.1"/>
    <property type="molecule type" value="Genomic_DNA"/>
</dbReference>
<evidence type="ECO:0000313" key="2">
    <source>
        <dbReference type="EMBL" id="TCC44199.1"/>
    </source>
</evidence>
<comment type="caution">
    <text evidence="2">The sequence shown here is derived from an EMBL/GenBank/DDBJ whole genome shotgun (WGS) entry which is preliminary data.</text>
</comment>
<feature type="compositionally biased region" description="Polar residues" evidence="1">
    <location>
        <begin position="1"/>
        <end position="17"/>
    </location>
</feature>
<dbReference type="AlphaFoldDB" id="A0A4R0JD22"/>
<dbReference type="OrthoDB" id="9800567at2"/>
<evidence type="ECO:0000256" key="1">
    <source>
        <dbReference type="SAM" id="MobiDB-lite"/>
    </source>
</evidence>
<accession>A0A4R0JD22</accession>
<keyword evidence="3" id="KW-1185">Reference proteome</keyword>
<feature type="region of interest" description="Disordered" evidence="1">
    <location>
        <begin position="1"/>
        <end position="29"/>
    </location>
</feature>
<proteinExistence type="predicted"/>
<gene>
    <name evidence="2" type="ORF">E0H75_35635</name>
</gene>